<dbReference type="EMBL" id="CM010633">
    <property type="protein sequence ID" value="RID59937.1"/>
    <property type="molecule type" value="Genomic_DNA"/>
</dbReference>
<sequence length="107" mass="12855">MGNSYTEEWSAILAFMSQLKLSRVESFLARYVFQSAVYVIWRERNSRNHGENPRPLENLFRTIDKMIKNRVMSLRTQDKRLEKALQVWIAYVELKLFFFLFSSVLKK</sequence>
<proteinExistence type="predicted"/>
<dbReference type="AlphaFoldDB" id="A0A397Z2M0"/>
<reference evidence="1 2" key="1">
    <citation type="submission" date="2018-06" db="EMBL/GenBank/DDBJ databases">
        <title>WGS assembly of Brassica rapa FPsc.</title>
        <authorList>
            <person name="Bowman J."/>
            <person name="Kohchi T."/>
            <person name="Yamato K."/>
            <person name="Jenkins J."/>
            <person name="Shu S."/>
            <person name="Ishizaki K."/>
            <person name="Yamaoka S."/>
            <person name="Nishihama R."/>
            <person name="Nakamura Y."/>
            <person name="Berger F."/>
            <person name="Adam C."/>
            <person name="Aki S."/>
            <person name="Althoff F."/>
            <person name="Araki T."/>
            <person name="Arteaga-Vazquez M."/>
            <person name="Balasubrmanian S."/>
            <person name="Bauer D."/>
            <person name="Boehm C."/>
            <person name="Briginshaw L."/>
            <person name="Caballero-Perez J."/>
            <person name="Catarino B."/>
            <person name="Chen F."/>
            <person name="Chiyoda S."/>
            <person name="Chovatia M."/>
            <person name="Davies K."/>
            <person name="Delmans M."/>
            <person name="Demura T."/>
            <person name="Dierschke T."/>
            <person name="Dolan L."/>
            <person name="Dorantes-Acosta A."/>
            <person name="Eklund D."/>
            <person name="Florent S."/>
            <person name="Flores-Sandoval E."/>
            <person name="Fujiyama A."/>
            <person name="Fukuzawa H."/>
            <person name="Galik B."/>
            <person name="Grimanelli D."/>
            <person name="Grimwood J."/>
            <person name="Grossniklaus U."/>
            <person name="Hamada T."/>
            <person name="Haseloff J."/>
            <person name="Hetherington A."/>
            <person name="Higo A."/>
            <person name="Hirakawa Y."/>
            <person name="Hundley H."/>
            <person name="Ikeda Y."/>
            <person name="Inoue K."/>
            <person name="Inoue S."/>
            <person name="Ishida S."/>
            <person name="Jia Q."/>
            <person name="Kakita M."/>
            <person name="Kanazawa T."/>
            <person name="Kawai Y."/>
            <person name="Kawashima T."/>
            <person name="Kennedy M."/>
            <person name="Kinose K."/>
            <person name="Kinoshita T."/>
            <person name="Kohara Y."/>
            <person name="Koide E."/>
            <person name="Komatsu K."/>
            <person name="Kopischke S."/>
            <person name="Kubo M."/>
            <person name="Kyozuka J."/>
            <person name="Lagercrantz U."/>
            <person name="Lin S."/>
            <person name="Lindquist E."/>
            <person name="Lipzen A."/>
            <person name="Lu C."/>
            <person name="Luna E."/>
            <person name="Martienssen R."/>
            <person name="Minamino N."/>
            <person name="Mizutani M."/>
            <person name="Mizutani M."/>
            <person name="Mochizuki N."/>
            <person name="Monte I."/>
            <person name="Mosher R."/>
            <person name="Nagasaki H."/>
            <person name="Nakagami H."/>
            <person name="Naramoto S."/>
            <person name="Nishitani K."/>
            <person name="Ohtani M."/>
            <person name="Okamoto T."/>
            <person name="Okumura M."/>
            <person name="Phillips J."/>
            <person name="Pollak B."/>
            <person name="Reinders A."/>
            <person name="Roevekamp M."/>
            <person name="Sano R."/>
            <person name="Sawa S."/>
            <person name="Schmid M."/>
            <person name="Shirakawa M."/>
            <person name="Solano R."/>
            <person name="Spunde A."/>
            <person name="Suetsugu N."/>
            <person name="Sugano S."/>
            <person name="Sugiyama A."/>
            <person name="Sun R."/>
            <person name="Suzuki Y."/>
            <person name="Takenaka M."/>
            <person name="Takezawa D."/>
            <person name="Tomogane H."/>
            <person name="Tsuzuki M."/>
            <person name="Ueda T."/>
            <person name="Umeda M."/>
            <person name="Ward J."/>
            <person name="Watanabe Y."/>
            <person name="Yazaki K."/>
            <person name="Yokoyama R."/>
            <person name="Yoshitake Y."/>
            <person name="Yotsui I."/>
            <person name="Zachgo S."/>
            <person name="Schmutz J."/>
        </authorList>
    </citation>
    <scope>NUCLEOTIDE SEQUENCE [LARGE SCALE GENOMIC DNA]</scope>
    <source>
        <strain evidence="2">cv. B-3</strain>
    </source>
</reference>
<evidence type="ECO:0000313" key="1">
    <source>
        <dbReference type="EMBL" id="RID59937.1"/>
    </source>
</evidence>
<gene>
    <name evidence="1" type="ORF">BRARA_F03128</name>
</gene>
<name>A0A397Z2M0_BRACM</name>
<dbReference type="Proteomes" id="UP000264353">
    <property type="component" value="Chromosome A6"/>
</dbReference>
<organism evidence="1 2">
    <name type="scientific">Brassica campestris</name>
    <name type="common">Field mustard</name>
    <dbReference type="NCBI Taxonomy" id="3711"/>
    <lineage>
        <taxon>Eukaryota</taxon>
        <taxon>Viridiplantae</taxon>
        <taxon>Streptophyta</taxon>
        <taxon>Embryophyta</taxon>
        <taxon>Tracheophyta</taxon>
        <taxon>Spermatophyta</taxon>
        <taxon>Magnoliopsida</taxon>
        <taxon>eudicotyledons</taxon>
        <taxon>Gunneridae</taxon>
        <taxon>Pentapetalae</taxon>
        <taxon>rosids</taxon>
        <taxon>malvids</taxon>
        <taxon>Brassicales</taxon>
        <taxon>Brassicaceae</taxon>
        <taxon>Brassiceae</taxon>
        <taxon>Brassica</taxon>
    </lineage>
</organism>
<accession>A0A397Z2M0</accession>
<protein>
    <submittedName>
        <fullName evidence="1">Uncharacterized protein</fullName>
    </submittedName>
</protein>
<evidence type="ECO:0000313" key="2">
    <source>
        <dbReference type="Proteomes" id="UP000264353"/>
    </source>
</evidence>